<reference evidence="3 4" key="1">
    <citation type="submission" date="2017-04" db="EMBL/GenBank/DDBJ databases">
        <authorList>
            <person name="Afonso C.L."/>
            <person name="Miller P.J."/>
            <person name="Scott M.A."/>
            <person name="Spackman E."/>
            <person name="Goraichik I."/>
            <person name="Dimitrov K.M."/>
            <person name="Suarez D.L."/>
            <person name="Swayne D.E."/>
        </authorList>
    </citation>
    <scope>NUCLEOTIDE SEQUENCE [LARGE SCALE GENOMIC DNA]</scope>
    <source>
        <strain evidence="3 4">KR-140</strain>
    </source>
</reference>
<evidence type="ECO:0000313" key="3">
    <source>
        <dbReference type="EMBL" id="SMB95665.1"/>
    </source>
</evidence>
<dbReference type="STRING" id="695939.SAMN00790413_02936"/>
<evidence type="ECO:0000256" key="1">
    <source>
        <dbReference type="SAM" id="MobiDB-lite"/>
    </source>
</evidence>
<dbReference type="RefSeq" id="WP_084050218.1">
    <property type="nucleotide sequence ID" value="NZ_FWWU01000009.1"/>
</dbReference>
<dbReference type="Gene3D" id="1.20.1640.10">
    <property type="entry name" value="Multidrug efflux transporter AcrB transmembrane domain"/>
    <property type="match status" value="4"/>
</dbReference>
<feature type="transmembrane region" description="Helical" evidence="2">
    <location>
        <begin position="36"/>
        <end position="54"/>
    </location>
</feature>
<dbReference type="SUPFAM" id="SSF82866">
    <property type="entry name" value="Multidrug efflux transporter AcrB transmembrane domain"/>
    <property type="match status" value="2"/>
</dbReference>
<dbReference type="PANTHER" id="PTHR32063">
    <property type="match status" value="1"/>
</dbReference>
<gene>
    <name evidence="3" type="ORF">SAMN00790413_02936</name>
</gene>
<feature type="transmembrane region" description="Helical" evidence="2">
    <location>
        <begin position="1093"/>
        <end position="1117"/>
    </location>
</feature>
<dbReference type="Gene3D" id="3.30.70.1320">
    <property type="entry name" value="Multidrug efflux transporter AcrB pore domain like"/>
    <property type="match status" value="1"/>
</dbReference>
<feature type="transmembrane region" description="Helical" evidence="2">
    <location>
        <begin position="451"/>
        <end position="471"/>
    </location>
</feature>
<dbReference type="Pfam" id="PF00873">
    <property type="entry name" value="ACR_tran"/>
    <property type="match status" value="2"/>
</dbReference>
<dbReference type="Gene3D" id="3.30.70.1440">
    <property type="entry name" value="Multidrug efflux transporter AcrB pore domain"/>
    <property type="match status" value="1"/>
</dbReference>
<feature type="transmembrane region" description="Helical" evidence="2">
    <location>
        <begin position="629"/>
        <end position="653"/>
    </location>
</feature>
<dbReference type="PRINTS" id="PR00702">
    <property type="entry name" value="ACRIFLAVINRP"/>
</dbReference>
<feature type="transmembrane region" description="Helical" evidence="2">
    <location>
        <begin position="1062"/>
        <end position="1081"/>
    </location>
</feature>
<dbReference type="InterPro" id="IPR001036">
    <property type="entry name" value="Acrflvin-R"/>
</dbReference>
<feature type="transmembrane region" description="Helical" evidence="2">
    <location>
        <begin position="543"/>
        <end position="563"/>
    </location>
</feature>
<protein>
    <submittedName>
        <fullName evidence="3">Hydrophobic/amphiphilic exporter-1, HAE1 family</fullName>
    </submittedName>
</protein>
<keyword evidence="4" id="KW-1185">Reference proteome</keyword>
<dbReference type="Proteomes" id="UP000192582">
    <property type="component" value="Unassembled WGS sequence"/>
</dbReference>
<feature type="transmembrane region" description="Helical" evidence="2">
    <location>
        <begin position="569"/>
        <end position="595"/>
    </location>
</feature>
<dbReference type="PANTHER" id="PTHR32063:SF0">
    <property type="entry name" value="SWARMING MOTILITY PROTEIN SWRC"/>
    <property type="match status" value="1"/>
</dbReference>
<dbReference type="OrthoDB" id="9757876at2"/>
<dbReference type="SUPFAM" id="SSF82693">
    <property type="entry name" value="Multidrug efflux transporter AcrB pore domain, PN1, PN2, PC1 and PC2 subdomains"/>
    <property type="match status" value="3"/>
</dbReference>
<dbReference type="GO" id="GO:0042910">
    <property type="term" value="F:xenobiotic transmembrane transporter activity"/>
    <property type="evidence" value="ECO:0007669"/>
    <property type="project" value="TreeGrafter"/>
</dbReference>
<keyword evidence="2" id="KW-0812">Transmembrane</keyword>
<feature type="transmembrane region" description="Helical" evidence="2">
    <location>
        <begin position="358"/>
        <end position="374"/>
    </location>
</feature>
<feature type="region of interest" description="Disordered" evidence="1">
    <location>
        <begin position="1"/>
        <end position="22"/>
    </location>
</feature>
<accession>A0A1W1VQM1</accession>
<feature type="region of interest" description="Disordered" evidence="1">
    <location>
        <begin position="747"/>
        <end position="767"/>
    </location>
</feature>
<keyword evidence="2" id="KW-1133">Transmembrane helix</keyword>
<feature type="transmembrane region" description="Helical" evidence="2">
    <location>
        <begin position="1017"/>
        <end position="1041"/>
    </location>
</feature>
<dbReference type="Gene3D" id="3.30.70.1430">
    <property type="entry name" value="Multidrug efflux transporter AcrB pore domain"/>
    <property type="match status" value="2"/>
</dbReference>
<dbReference type="GO" id="GO:0005886">
    <property type="term" value="C:plasma membrane"/>
    <property type="evidence" value="ECO:0007669"/>
    <property type="project" value="TreeGrafter"/>
</dbReference>
<dbReference type="InterPro" id="IPR027463">
    <property type="entry name" value="AcrB_DN_DC_subdom"/>
</dbReference>
<feature type="transmembrane region" description="Helical" evidence="2">
    <location>
        <begin position="406"/>
        <end position="427"/>
    </location>
</feature>
<feature type="transmembrane region" description="Helical" evidence="2">
    <location>
        <begin position="380"/>
        <end position="399"/>
    </location>
</feature>
<dbReference type="EMBL" id="FWWU01000009">
    <property type="protein sequence ID" value="SMB95665.1"/>
    <property type="molecule type" value="Genomic_DNA"/>
</dbReference>
<proteinExistence type="predicted"/>
<dbReference type="SUPFAM" id="SSF82714">
    <property type="entry name" value="Multidrug efflux transporter AcrB TolC docking domain, DN and DC subdomains"/>
    <property type="match status" value="2"/>
</dbReference>
<dbReference type="AlphaFoldDB" id="A0A1W1VQM1"/>
<name>A0A1W1VQM1_9DEIO</name>
<feature type="transmembrane region" description="Helical" evidence="2">
    <location>
        <begin position="483"/>
        <end position="508"/>
    </location>
</feature>
<feature type="transmembrane region" description="Helical" evidence="2">
    <location>
        <begin position="961"/>
        <end position="980"/>
    </location>
</feature>
<organism evidence="3 4">
    <name type="scientific">Deinococcus hopiensis KR-140</name>
    <dbReference type="NCBI Taxonomy" id="695939"/>
    <lineage>
        <taxon>Bacteria</taxon>
        <taxon>Thermotogati</taxon>
        <taxon>Deinococcota</taxon>
        <taxon>Deinococci</taxon>
        <taxon>Deinococcales</taxon>
        <taxon>Deinococcaceae</taxon>
        <taxon>Deinococcus</taxon>
    </lineage>
</organism>
<keyword evidence="2" id="KW-0472">Membrane</keyword>
<dbReference type="Gene3D" id="3.30.2090.10">
    <property type="entry name" value="Multidrug efflux transporter AcrB TolC docking domain, DN and DC subdomains"/>
    <property type="match status" value="2"/>
</dbReference>
<feature type="transmembrane region" description="Helical" evidence="2">
    <location>
        <begin position="992"/>
        <end position="1011"/>
    </location>
</feature>
<sequence length="1140" mass="120168">MSTHEPPELNLPRGTLPDGTPEPAVHPGVRFSVRNYVFSLGIFLVAVLLGLIATTRLGVELLPNFEVPVLAVSTSWSGATPDQVDREVSRRIEDAISSISGVVDINTTSVSNQSAVVITFADGINVDSAANSVSQAVASIRGTLPSDSDAPVVQKFDPNATPILTLALLGGPARTADVVGYAEDTLVPRLQRVKGVADVTVSGGPKRQIQVLLDPARLQTYNLTPARVTAALQASALDLPAGDLTQSGNTVGFSTRNTPTSLGDVERTLVDASSGLRVSDVASVRDASASATSYARVNGQPAVLLDVRKGSGTNSVAVSDAVRGAMEAQPLPAGYRLTLASDTTQETRSTVRDTFKEFLIAIGAVGVIVLLFLGRLNTVFAVVLAIPISISAAPLLYNLMGYSFNIISLLAIIVAIGIVVDDSIVVAENVQRYRDLGYSRLRSVLLGGSEVFSAVTAASFSLLAVLIPLSLMPGILGQFFSQFGLGLAAAIVMSWLESLLFLTVRMAYTADPEPLTWAGVPGVLAQLPRFFREALVGVRRLPGLLLLALSGAGAWAALSQVTLLPRPAVAALSILLAPALLTLARYVLTVLLALLEAVTGTLHGITNRAVMAVARAYARSVGAALRRPWVVMLIAGLFLLSAPLALRGVGFAFTPKSDSGILTVDLELPTGADLATTNALTARLENDLLQRPEVKLIQTSVGAGGELGGTNANTSSLTLTLVPKTARPPIDTLSARYARDLSRLTASTPGAEVRVSSEQTGPGGSADISLALTAPNQTLLTERNRAVVRLLGQDPNITLLKSSLSATRQERTFVPDAGRLAGSGLSASDVAQALRTYNGGTTAGTLRDADRSVDIVVRLDPAQISSEQSLLSQTVYSQALGSNVTLSDLGAFQLRQAPATLRRLNKAYTATLDINLKKGGPNPFSYQETIITKVRDAGLLTGNVTLGNASSFGSAGLTGDLVFYGPILLGMAILLTYLVLGSQFNSFRYPVYLLLPVPLAIVGALWTLHLFRVDLDVITVLGMVILLGLSTKNSILYLEFVTERMGSLPLREALIEAAELRFRPILMTTLTVLVISIPLVLGQGDGAEFRRGLGIVILGGVITSTLLTFFVVPSVFYQFERRRQTPPAPRPIPELAPATD</sequence>
<evidence type="ECO:0000313" key="4">
    <source>
        <dbReference type="Proteomes" id="UP000192582"/>
    </source>
</evidence>
<evidence type="ECO:0000256" key="2">
    <source>
        <dbReference type="SAM" id="Phobius"/>
    </source>
</evidence>